<comment type="caution">
    <text evidence="1">The sequence shown here is derived from an EMBL/GenBank/DDBJ whole genome shotgun (WGS) entry which is preliminary data.</text>
</comment>
<organism evidence="1">
    <name type="scientific">marine sediment metagenome</name>
    <dbReference type="NCBI Taxonomy" id="412755"/>
    <lineage>
        <taxon>unclassified sequences</taxon>
        <taxon>metagenomes</taxon>
        <taxon>ecological metagenomes</taxon>
    </lineage>
</organism>
<reference evidence="1" key="1">
    <citation type="journal article" date="2014" name="Front. Microbiol.">
        <title>High frequency of phylogenetically diverse reductive dehalogenase-homologous genes in deep subseafloor sedimentary metagenomes.</title>
        <authorList>
            <person name="Kawai M."/>
            <person name="Futagami T."/>
            <person name="Toyoda A."/>
            <person name="Takaki Y."/>
            <person name="Nishi S."/>
            <person name="Hori S."/>
            <person name="Arai W."/>
            <person name="Tsubouchi T."/>
            <person name="Morono Y."/>
            <person name="Uchiyama I."/>
            <person name="Ito T."/>
            <person name="Fujiyama A."/>
            <person name="Inagaki F."/>
            <person name="Takami H."/>
        </authorList>
    </citation>
    <scope>NUCLEOTIDE SEQUENCE</scope>
    <source>
        <strain evidence="1">Expedition CK06-06</strain>
    </source>
</reference>
<feature type="non-terminal residue" evidence="1">
    <location>
        <position position="131"/>
    </location>
</feature>
<name>X1KVE7_9ZZZZ</name>
<proteinExistence type="predicted"/>
<evidence type="ECO:0000313" key="1">
    <source>
        <dbReference type="EMBL" id="GAI10678.1"/>
    </source>
</evidence>
<dbReference type="EMBL" id="BARV01006282">
    <property type="protein sequence ID" value="GAI10678.1"/>
    <property type="molecule type" value="Genomic_DNA"/>
</dbReference>
<dbReference type="AlphaFoldDB" id="X1KVE7"/>
<gene>
    <name evidence="1" type="ORF">S06H3_12864</name>
</gene>
<sequence length="131" mass="14740">MLKFLTLKPEAFGLDFSDLSLRIAKLKKRGKFLLNRGAITRSGATDLCLASWGEMEIKPGIIEKGEIKDATSLSEIIKEGLNEVKGERIKTKYVIASLPEKKAFIQVIQMPRMKKEELKTAVPFEAENYIP</sequence>
<accession>X1KVE7</accession>
<protein>
    <submittedName>
        <fullName evidence="1">Uncharacterized protein</fullName>
    </submittedName>
</protein>
<dbReference type="Gene3D" id="3.30.420.40">
    <property type="match status" value="1"/>
</dbReference>